<evidence type="ECO:0000256" key="1">
    <source>
        <dbReference type="ARBA" id="ARBA00001946"/>
    </source>
</evidence>
<evidence type="ECO:0000256" key="11">
    <source>
        <dbReference type="ARBA" id="ARBA00083124"/>
    </source>
</evidence>
<reference evidence="13 14" key="1">
    <citation type="journal article" date="2009" name="J. Bacteriol.">
        <title>Draft genome sequence of the extremely acidophilic bacterium Acidithiobacillus caldus ATCC 51756 reveals metabolic versatility in the genus Acidithiobacillus.</title>
        <authorList>
            <person name="Valdes J."/>
            <person name="Quatrini R."/>
            <person name="Hallberg K."/>
            <person name="Dopson M."/>
            <person name="Valenzuela P.D."/>
            <person name="Holmes D.S."/>
        </authorList>
    </citation>
    <scope>NUCLEOTIDE SEQUENCE [LARGE SCALE GENOMIC DNA]</scope>
    <source>
        <strain evidence="14">ATCC 51756 / DSM 8584 / KU</strain>
    </source>
</reference>
<evidence type="ECO:0000256" key="3">
    <source>
        <dbReference type="ARBA" id="ARBA00022679"/>
    </source>
</evidence>
<proteinExistence type="inferred from homology"/>
<dbReference type="Proteomes" id="UP000005522">
    <property type="component" value="Chromosome"/>
</dbReference>
<dbReference type="PANTHER" id="PTHR12001:SF69">
    <property type="entry name" value="ALL TRANS-POLYPRENYL-DIPHOSPHATE SYNTHASE PDSS1"/>
    <property type="match status" value="1"/>
</dbReference>
<keyword evidence="5" id="KW-0460">Magnesium</keyword>
<dbReference type="SFLD" id="SFLDS00005">
    <property type="entry name" value="Isoprenoid_Synthase_Type_I"/>
    <property type="match status" value="1"/>
</dbReference>
<evidence type="ECO:0000256" key="12">
    <source>
        <dbReference type="RuleBase" id="RU004466"/>
    </source>
</evidence>
<dbReference type="HOGENOM" id="CLU_014015_2_0_6"/>
<comment type="function">
    <text evidence="7">Supplies octaprenyl diphosphate, the precursor for the side chain of the isoprenoid quinones ubiquinone and menaquinone.</text>
</comment>
<keyword evidence="4" id="KW-0479">Metal-binding</keyword>
<comment type="similarity">
    <text evidence="2 12">Belongs to the FPP/GGPP synthase family.</text>
</comment>
<dbReference type="FunFam" id="1.10.600.10:FF:000002">
    <property type="entry name" value="Octaprenyl diphosphate synthase"/>
    <property type="match status" value="1"/>
</dbReference>
<dbReference type="EMBL" id="CP005986">
    <property type="protein sequence ID" value="AIA54573.1"/>
    <property type="molecule type" value="Genomic_DNA"/>
</dbReference>
<dbReference type="eggNOG" id="COG0142">
    <property type="taxonomic scope" value="Bacteria"/>
</dbReference>
<dbReference type="Gene3D" id="1.10.600.10">
    <property type="entry name" value="Farnesyl Diphosphate Synthase"/>
    <property type="match status" value="1"/>
</dbReference>
<dbReference type="CDD" id="cd00685">
    <property type="entry name" value="Trans_IPPS_HT"/>
    <property type="match status" value="1"/>
</dbReference>
<sequence>MDFDTVKGLVEADMQAVNRVIHEQIQSGVPTIPAMGAYLINAGGKRLRPIILLLAARMGGERGPRPIPLAAVVEFIHSATLLHDDVVDGSELRRNHATANQLWGNAAAVLVGDFLYARSFEMMVEDGDMRIMATMAEATSVISQGEVAQLENADDPDLDAEAYFAVIAAKTAKLFEAAARIGAIVNAMEPEQELALARYGSLVGVAFQLMDDALDYQAEAATMGKNPGDDLVDGKATLPYIVAMQRARPQDREVLRAALGDDRREHLPAVLEIIARTGAIDYTLQSARERAEAAVDCLRHFGPGPERDALEFLARFSVQREY</sequence>
<accession>A0A059ZSU1</accession>
<dbReference type="GO" id="GO:0046872">
    <property type="term" value="F:metal ion binding"/>
    <property type="evidence" value="ECO:0007669"/>
    <property type="project" value="UniProtKB-KW"/>
</dbReference>
<dbReference type="KEGG" id="acz:Acaty_c0693"/>
<comment type="catalytic activity">
    <reaction evidence="6">
        <text>5 isopentenyl diphosphate + (2E,6E)-farnesyl diphosphate = all-trans-octaprenyl diphosphate + 5 diphosphate</text>
        <dbReference type="Rhea" id="RHEA:27798"/>
        <dbReference type="ChEBI" id="CHEBI:33019"/>
        <dbReference type="ChEBI" id="CHEBI:57711"/>
        <dbReference type="ChEBI" id="CHEBI:128769"/>
        <dbReference type="ChEBI" id="CHEBI:175763"/>
        <dbReference type="EC" id="2.5.1.90"/>
    </reaction>
</comment>
<evidence type="ECO:0000256" key="4">
    <source>
        <dbReference type="ARBA" id="ARBA00022723"/>
    </source>
</evidence>
<gene>
    <name evidence="13" type="ORF">Acaty_c0693</name>
</gene>
<comment type="cofactor">
    <cofactor evidence="1">
        <name>Mg(2+)</name>
        <dbReference type="ChEBI" id="CHEBI:18420"/>
    </cofactor>
</comment>
<keyword evidence="3 12" id="KW-0808">Transferase</keyword>
<dbReference type="GO" id="GO:0106350">
    <property type="term" value="F:all-trans-octaprenyl-diphosphate synthase activity"/>
    <property type="evidence" value="ECO:0007669"/>
    <property type="project" value="UniProtKB-EC"/>
</dbReference>
<dbReference type="Pfam" id="PF00348">
    <property type="entry name" value="polyprenyl_synt"/>
    <property type="match status" value="1"/>
</dbReference>
<dbReference type="InterPro" id="IPR000092">
    <property type="entry name" value="Polyprenyl_synt"/>
</dbReference>
<dbReference type="GO" id="GO:0008299">
    <property type="term" value="P:isoprenoid biosynthetic process"/>
    <property type="evidence" value="ECO:0007669"/>
    <property type="project" value="InterPro"/>
</dbReference>
<protein>
    <recommendedName>
        <fullName evidence="9">Octaprenyl diphosphate synthase</fullName>
        <ecNumber evidence="8">2.5.1.90</ecNumber>
    </recommendedName>
    <alternativeName>
        <fullName evidence="11">All-trans-octaprenyl-diphosphate synthase</fullName>
    </alternativeName>
    <alternativeName>
        <fullName evidence="10">Octaprenyl pyrophosphate synthase</fullName>
    </alternativeName>
</protein>
<name>A0A059ZSU1_ACICK</name>
<dbReference type="InterPro" id="IPR008949">
    <property type="entry name" value="Isoprenoid_synthase_dom_sf"/>
</dbReference>
<dbReference type="EC" id="2.5.1.90" evidence="8"/>
<evidence type="ECO:0000256" key="10">
    <source>
        <dbReference type="ARBA" id="ARBA00079637"/>
    </source>
</evidence>
<dbReference type="AlphaFoldDB" id="A0A059ZSU1"/>
<evidence type="ECO:0000313" key="13">
    <source>
        <dbReference type="EMBL" id="AIA54573.1"/>
    </source>
</evidence>
<evidence type="ECO:0000256" key="5">
    <source>
        <dbReference type="ARBA" id="ARBA00022842"/>
    </source>
</evidence>
<evidence type="ECO:0000256" key="6">
    <source>
        <dbReference type="ARBA" id="ARBA00051506"/>
    </source>
</evidence>
<dbReference type="RefSeq" id="WP_004870857.1">
    <property type="nucleotide sequence ID" value="NZ_CP005986.1"/>
</dbReference>
<evidence type="ECO:0000256" key="9">
    <source>
        <dbReference type="ARBA" id="ARBA00072473"/>
    </source>
</evidence>
<evidence type="ECO:0000256" key="7">
    <source>
        <dbReference type="ARBA" id="ARBA00055029"/>
    </source>
</evidence>
<dbReference type="GeneID" id="92930688"/>
<dbReference type="SUPFAM" id="SSF48576">
    <property type="entry name" value="Terpenoid synthases"/>
    <property type="match status" value="1"/>
</dbReference>
<evidence type="ECO:0000313" key="14">
    <source>
        <dbReference type="Proteomes" id="UP000005522"/>
    </source>
</evidence>
<organism evidence="13 14">
    <name type="scientific">Acidithiobacillus caldus (strain ATCC 51756 / DSM 8584 / KU)</name>
    <dbReference type="NCBI Taxonomy" id="637389"/>
    <lineage>
        <taxon>Bacteria</taxon>
        <taxon>Pseudomonadati</taxon>
        <taxon>Pseudomonadota</taxon>
        <taxon>Acidithiobacillia</taxon>
        <taxon>Acidithiobacillales</taxon>
        <taxon>Acidithiobacillaceae</taxon>
        <taxon>Acidithiobacillus</taxon>
    </lineage>
</organism>
<dbReference type="PANTHER" id="PTHR12001">
    <property type="entry name" value="GERANYLGERANYL PYROPHOSPHATE SYNTHASE"/>
    <property type="match status" value="1"/>
</dbReference>
<evidence type="ECO:0000256" key="2">
    <source>
        <dbReference type="ARBA" id="ARBA00006706"/>
    </source>
</evidence>
<evidence type="ECO:0000256" key="8">
    <source>
        <dbReference type="ARBA" id="ARBA00066511"/>
    </source>
</evidence>